<feature type="region of interest" description="Disordered" evidence="1">
    <location>
        <begin position="141"/>
        <end position="163"/>
    </location>
</feature>
<reference evidence="2 3" key="1">
    <citation type="journal article" date="2012" name="Science">
        <title>The Paleozoic origin of enzymatic lignin decomposition reconstructed from 31 fungal genomes.</title>
        <authorList>
            <person name="Floudas D."/>
            <person name="Binder M."/>
            <person name="Riley R."/>
            <person name="Barry K."/>
            <person name="Blanchette R.A."/>
            <person name="Henrissat B."/>
            <person name="Martinez A.T."/>
            <person name="Otillar R."/>
            <person name="Spatafora J.W."/>
            <person name="Yadav J.S."/>
            <person name="Aerts A."/>
            <person name="Benoit I."/>
            <person name="Boyd A."/>
            <person name="Carlson A."/>
            <person name="Copeland A."/>
            <person name="Coutinho P.M."/>
            <person name="de Vries R.P."/>
            <person name="Ferreira P."/>
            <person name="Findley K."/>
            <person name="Foster B."/>
            <person name="Gaskell J."/>
            <person name="Glotzer D."/>
            <person name="Gorecki P."/>
            <person name="Heitman J."/>
            <person name="Hesse C."/>
            <person name="Hori C."/>
            <person name="Igarashi K."/>
            <person name="Jurgens J.A."/>
            <person name="Kallen N."/>
            <person name="Kersten P."/>
            <person name="Kohler A."/>
            <person name="Kuees U."/>
            <person name="Kumar T.K.A."/>
            <person name="Kuo A."/>
            <person name="LaButti K."/>
            <person name="Larrondo L.F."/>
            <person name="Lindquist E."/>
            <person name="Ling A."/>
            <person name="Lombard V."/>
            <person name="Lucas S."/>
            <person name="Lundell T."/>
            <person name="Martin R."/>
            <person name="McLaughlin D.J."/>
            <person name="Morgenstern I."/>
            <person name="Morin E."/>
            <person name="Murat C."/>
            <person name="Nagy L.G."/>
            <person name="Nolan M."/>
            <person name="Ohm R.A."/>
            <person name="Patyshakuliyeva A."/>
            <person name="Rokas A."/>
            <person name="Ruiz-Duenas F.J."/>
            <person name="Sabat G."/>
            <person name="Salamov A."/>
            <person name="Samejima M."/>
            <person name="Schmutz J."/>
            <person name="Slot J.C."/>
            <person name="St John F."/>
            <person name="Stenlid J."/>
            <person name="Sun H."/>
            <person name="Sun S."/>
            <person name="Syed K."/>
            <person name="Tsang A."/>
            <person name="Wiebenga A."/>
            <person name="Young D."/>
            <person name="Pisabarro A."/>
            <person name="Eastwood D.C."/>
            <person name="Martin F."/>
            <person name="Cullen D."/>
            <person name="Grigoriev I.V."/>
            <person name="Hibbett D.S."/>
        </authorList>
    </citation>
    <scope>NUCLEOTIDE SEQUENCE [LARGE SCALE GENOMIC DNA]</scope>
    <source>
        <strain evidence="2 3">MD-104</strain>
    </source>
</reference>
<feature type="region of interest" description="Disordered" evidence="1">
    <location>
        <begin position="269"/>
        <end position="505"/>
    </location>
</feature>
<dbReference type="Proteomes" id="UP000218811">
    <property type="component" value="Unassembled WGS sequence"/>
</dbReference>
<organism evidence="2 3">
    <name type="scientific">Wolfiporia cocos (strain MD-104)</name>
    <name type="common">Brown rot fungus</name>
    <dbReference type="NCBI Taxonomy" id="742152"/>
    <lineage>
        <taxon>Eukaryota</taxon>
        <taxon>Fungi</taxon>
        <taxon>Dikarya</taxon>
        <taxon>Basidiomycota</taxon>
        <taxon>Agaricomycotina</taxon>
        <taxon>Agaricomycetes</taxon>
        <taxon>Polyporales</taxon>
        <taxon>Phaeolaceae</taxon>
        <taxon>Wolfiporia</taxon>
    </lineage>
</organism>
<feature type="compositionally biased region" description="Low complexity" evidence="1">
    <location>
        <begin position="282"/>
        <end position="296"/>
    </location>
</feature>
<dbReference type="AlphaFoldDB" id="A0A2H3JCA0"/>
<dbReference type="OMA" id="QMRRILV"/>
<feature type="compositionally biased region" description="Polar residues" evidence="1">
    <location>
        <begin position="470"/>
        <end position="487"/>
    </location>
</feature>
<feature type="compositionally biased region" description="Basic residues" evidence="1">
    <location>
        <begin position="460"/>
        <end position="469"/>
    </location>
</feature>
<feature type="compositionally biased region" description="Polar residues" evidence="1">
    <location>
        <begin position="371"/>
        <end position="385"/>
    </location>
</feature>
<feature type="region of interest" description="Disordered" evidence="1">
    <location>
        <begin position="180"/>
        <end position="250"/>
    </location>
</feature>
<feature type="compositionally biased region" description="Polar residues" evidence="1">
    <location>
        <begin position="327"/>
        <end position="341"/>
    </location>
</feature>
<evidence type="ECO:0000256" key="1">
    <source>
        <dbReference type="SAM" id="MobiDB-lite"/>
    </source>
</evidence>
<protein>
    <submittedName>
        <fullName evidence="2">Uncharacterized protein</fullName>
    </submittedName>
</protein>
<proteinExistence type="predicted"/>
<dbReference type="STRING" id="742152.A0A2H3JCA0"/>
<evidence type="ECO:0000313" key="2">
    <source>
        <dbReference type="EMBL" id="PCH37433.1"/>
    </source>
</evidence>
<keyword evidence="3" id="KW-1185">Reference proteome</keyword>
<gene>
    <name evidence="2" type="ORF">WOLCODRAFT_158153</name>
</gene>
<feature type="compositionally biased region" description="Low complexity" evidence="1">
    <location>
        <begin position="386"/>
        <end position="404"/>
    </location>
</feature>
<feature type="compositionally biased region" description="Polar residues" evidence="1">
    <location>
        <begin position="192"/>
        <end position="210"/>
    </location>
</feature>
<accession>A0A2H3JCA0</accession>
<feature type="compositionally biased region" description="Low complexity" evidence="1">
    <location>
        <begin position="30"/>
        <end position="53"/>
    </location>
</feature>
<sequence length="551" mass="58350">MSEYSTTAPSMGPRSPIFGTATFSTLSPTSQTPMSPSRFSSSVRSDTPIASSYDSDDASSQRQMRRIIVSPSPTFRDTDSFTYSDDYSMREVAEVEASLSAIDNQLDDVQDMLSEFSHGSSNGQSTYTSYTGPSMYTSHTGPSTFTSHTGTGSGSGSSDSYPSFGIQSAVEALLDRAPRLSTISERTENTRSRPTSHSLSGGSRPNTQHSPGDAKRSSANLDSKPLPSLHTRSSTEPNRVVYNGARALPPTPVVGKVVEKIAFFEDRDRNATIDTPHKPGHSRTASAPSGPRSPSPYATAPSQSIPAVSSSGYGYGTTTGHGSQSSLTPYSGASTAMSSMLSPPPHTSTSAASYSRVSPSTAATSYPPKTETYTGSATNSETYTGTHSNSNTLTMTSLNTLTATRSSSQTPRALSPSEDTTVSQVKNIMKRWKERTPSMGKTVGTGSSASPPRTEGLFSIRRRASRGKRAQQTPPRQQSGTRNNSRTAPEAESTSGDGTLSTSGLLPPPFDLAQLGMYAGASESQEVSVCLFIYSFAYPIGDLLLDDTIEH</sequence>
<feature type="compositionally biased region" description="Low complexity" evidence="1">
    <location>
        <begin position="493"/>
        <end position="505"/>
    </location>
</feature>
<name>A0A2H3JCA0_WOLCO</name>
<feature type="compositionally biased region" description="Polar residues" evidence="1">
    <location>
        <begin position="405"/>
        <end position="426"/>
    </location>
</feature>
<dbReference type="OrthoDB" id="2507336at2759"/>
<feature type="region of interest" description="Disordered" evidence="1">
    <location>
        <begin position="1"/>
        <end position="75"/>
    </location>
</feature>
<dbReference type="EMBL" id="KB467931">
    <property type="protein sequence ID" value="PCH37433.1"/>
    <property type="molecule type" value="Genomic_DNA"/>
</dbReference>
<evidence type="ECO:0000313" key="3">
    <source>
        <dbReference type="Proteomes" id="UP000218811"/>
    </source>
</evidence>